<protein>
    <submittedName>
        <fullName evidence="6">Planctomycete cytochrome C</fullName>
    </submittedName>
</protein>
<dbReference type="Proteomes" id="UP000318288">
    <property type="component" value="Unassembled WGS sequence"/>
</dbReference>
<dbReference type="GO" id="GO:0009055">
    <property type="term" value="F:electron transfer activity"/>
    <property type="evidence" value="ECO:0007669"/>
    <property type="project" value="InterPro"/>
</dbReference>
<keyword evidence="7" id="KW-1185">Reference proteome</keyword>
<keyword evidence="1 4" id="KW-0349">Heme</keyword>
<dbReference type="SUPFAM" id="SSF46626">
    <property type="entry name" value="Cytochrome c"/>
    <property type="match status" value="1"/>
</dbReference>
<keyword evidence="3 4" id="KW-0408">Iron</keyword>
<comment type="caution">
    <text evidence="6">The sequence shown here is derived from an EMBL/GenBank/DDBJ whole genome shotgun (WGS) entry which is preliminary data.</text>
</comment>
<dbReference type="Pfam" id="PF07583">
    <property type="entry name" value="PSCyt2"/>
    <property type="match status" value="1"/>
</dbReference>
<sequence length="1036" mass="115740">MVQTRNDALRDTPHRCVAVTYAFPPHFGSIRVNRRLTASMRFLIVLGCVFASAAISRGEDAAQTEQLEFFEREVRPVLVEHCYQCHSASGKRIKAGLRLDHLSEMLRGGDSGPAIVPGDADASLIVEAVRYEGYEMPPKGKLPDDQIAALVRWVESGAVWPKDEDAPSANDDPSNPTIAEFDIDDRAENHWVWNPITRPMAPVVKDSAWPNDEIDKFILAGLENANLRPAEDIDRSVLLRRLSFDLVGLPPTADQISTFLADESPKAVERVVDALLDSPHYGERWGRHWLDLARFAESRGHEFDNDAAYAYQYRDYVIRALNADVPYDQFVREQIAGDLISPPRLNPQDGFNESILGTGFWFLGEWVHSPVDIRKDEADRLDNMIDVMSKTFLGLTVSCARCHDHKFDAISTADYYSLCGFLQSSDYREVSFESLEHNRRIAQSLSQLDTEYRQAIGRSLAQSGTQGLQPFPTPPADDSSTESNIVIDYADLQDDQWMQDGFIFGKRPRRAGEAFLTKTDDGWSLNFAEQTSAASDSFWDGLMTVAPSAVQQRGALESLPRSGRTLRTPTFTLVDGQVHCRVQGVGHVVACVDSHRMIAGPLHKETIQAIKADSTWVRLDLSRYVGHRLHLEFTPASDESLEVVRIVQGASDATRKRWDEYDAALAKYVDEFAVQVESSSESGIDDLVASWADARTQLQSQMMRSSHAAMAMMDGTGEDETILIRGNASKPGPIEPRHFLTAISGDAPMQIASGSGRLELADHITDQHNPLTARVIVNRLWHHLMGRGIVPTTDDFGVLGQRPSHPELLDYLASEFVADRQSLKRMIRRIVLTRTYQMSSRADGDAVEADPGNRLWHHRSPKRLEGEVIRDSLLAISGDMDVTMFGPSVPIHLTRFMDGRGRPKTSGPLDGDRRRSVYIEVRRNFLSPFMLAFDTPSPASAMGRRNVSNVPAQALILLNDPLVAQLTGNWAKRTMADHATTTERIEAMYIASLAREPTHPEHCIAWQFIGSQSDEHERWAELAHALVNTKEFIFVP</sequence>
<dbReference type="InterPro" id="IPR009056">
    <property type="entry name" value="Cyt_c-like_dom"/>
</dbReference>
<keyword evidence="2 4" id="KW-0479">Metal-binding</keyword>
<dbReference type="AlphaFoldDB" id="A0A5C6FJ78"/>
<dbReference type="InterPro" id="IPR011429">
    <property type="entry name" value="Cyt_c_Planctomycete-type"/>
</dbReference>
<dbReference type="InterPro" id="IPR022655">
    <property type="entry name" value="DUF1553"/>
</dbReference>
<proteinExistence type="predicted"/>
<evidence type="ECO:0000259" key="5">
    <source>
        <dbReference type="PROSITE" id="PS51007"/>
    </source>
</evidence>
<dbReference type="EMBL" id="SJPW01000001">
    <property type="protein sequence ID" value="TWU59752.1"/>
    <property type="molecule type" value="Genomic_DNA"/>
</dbReference>
<accession>A0A5C6FJ78</accession>
<dbReference type="Pfam" id="PF07587">
    <property type="entry name" value="PSD1"/>
    <property type="match status" value="1"/>
</dbReference>
<gene>
    <name evidence="6" type="ORF">Poly51_00240</name>
</gene>
<dbReference type="PANTHER" id="PTHR35889">
    <property type="entry name" value="CYCLOINULO-OLIGOSACCHARIDE FRUCTANOTRANSFERASE-RELATED"/>
    <property type="match status" value="1"/>
</dbReference>
<evidence type="ECO:0000313" key="6">
    <source>
        <dbReference type="EMBL" id="TWU59752.1"/>
    </source>
</evidence>
<name>A0A5C6FJ78_9BACT</name>
<evidence type="ECO:0000313" key="7">
    <source>
        <dbReference type="Proteomes" id="UP000318288"/>
    </source>
</evidence>
<reference evidence="6 7" key="1">
    <citation type="submission" date="2019-02" db="EMBL/GenBank/DDBJ databases">
        <title>Deep-cultivation of Planctomycetes and their phenomic and genomic characterization uncovers novel biology.</title>
        <authorList>
            <person name="Wiegand S."/>
            <person name="Jogler M."/>
            <person name="Boedeker C."/>
            <person name="Pinto D."/>
            <person name="Vollmers J."/>
            <person name="Rivas-Marin E."/>
            <person name="Kohn T."/>
            <person name="Peeters S.H."/>
            <person name="Heuer A."/>
            <person name="Rast P."/>
            <person name="Oberbeckmann S."/>
            <person name="Bunk B."/>
            <person name="Jeske O."/>
            <person name="Meyerdierks A."/>
            <person name="Storesund J.E."/>
            <person name="Kallscheuer N."/>
            <person name="Luecker S."/>
            <person name="Lage O.M."/>
            <person name="Pohl T."/>
            <person name="Merkel B.J."/>
            <person name="Hornburger P."/>
            <person name="Mueller R.-W."/>
            <person name="Bruemmer F."/>
            <person name="Labrenz M."/>
            <person name="Spormann A.M."/>
            <person name="Op Den Camp H."/>
            <person name="Overmann J."/>
            <person name="Amann R."/>
            <person name="Jetten M.S.M."/>
            <person name="Mascher T."/>
            <person name="Medema M.H."/>
            <person name="Devos D.P."/>
            <person name="Kaster A.-K."/>
            <person name="Ovreas L."/>
            <person name="Rohde M."/>
            <person name="Galperin M.Y."/>
            <person name="Jogler C."/>
        </authorList>
    </citation>
    <scope>NUCLEOTIDE SEQUENCE [LARGE SCALE GENOMIC DNA]</scope>
    <source>
        <strain evidence="6 7">Poly51</strain>
    </source>
</reference>
<dbReference type="Gene3D" id="1.10.760.10">
    <property type="entry name" value="Cytochrome c-like domain"/>
    <property type="match status" value="1"/>
</dbReference>
<organism evidence="6 7">
    <name type="scientific">Rubripirellula tenax</name>
    <dbReference type="NCBI Taxonomy" id="2528015"/>
    <lineage>
        <taxon>Bacteria</taxon>
        <taxon>Pseudomonadati</taxon>
        <taxon>Planctomycetota</taxon>
        <taxon>Planctomycetia</taxon>
        <taxon>Pirellulales</taxon>
        <taxon>Pirellulaceae</taxon>
        <taxon>Rubripirellula</taxon>
    </lineage>
</organism>
<evidence type="ECO:0000256" key="2">
    <source>
        <dbReference type="ARBA" id="ARBA00022723"/>
    </source>
</evidence>
<dbReference type="GO" id="GO:0046872">
    <property type="term" value="F:metal ion binding"/>
    <property type="evidence" value="ECO:0007669"/>
    <property type="project" value="UniProtKB-KW"/>
</dbReference>
<dbReference type="GO" id="GO:0020037">
    <property type="term" value="F:heme binding"/>
    <property type="evidence" value="ECO:0007669"/>
    <property type="project" value="InterPro"/>
</dbReference>
<dbReference type="InterPro" id="IPR036909">
    <property type="entry name" value="Cyt_c-like_dom_sf"/>
</dbReference>
<feature type="domain" description="Cytochrome c" evidence="5">
    <location>
        <begin position="53"/>
        <end position="158"/>
    </location>
</feature>
<evidence type="ECO:0000256" key="4">
    <source>
        <dbReference type="PROSITE-ProRule" id="PRU00433"/>
    </source>
</evidence>
<evidence type="ECO:0000256" key="1">
    <source>
        <dbReference type="ARBA" id="ARBA00022617"/>
    </source>
</evidence>
<dbReference type="InterPro" id="IPR011444">
    <property type="entry name" value="DUF1549"/>
</dbReference>
<evidence type="ECO:0000256" key="3">
    <source>
        <dbReference type="ARBA" id="ARBA00023004"/>
    </source>
</evidence>
<dbReference type="PROSITE" id="PS51007">
    <property type="entry name" value="CYTC"/>
    <property type="match status" value="1"/>
</dbReference>
<dbReference type="Pfam" id="PF07635">
    <property type="entry name" value="PSCyt1"/>
    <property type="match status" value="1"/>
</dbReference>
<dbReference type="PANTHER" id="PTHR35889:SF3">
    <property type="entry name" value="F-BOX DOMAIN-CONTAINING PROTEIN"/>
    <property type="match status" value="1"/>
</dbReference>